<reference evidence="1 2" key="1">
    <citation type="journal article" date="2022" name="Plant J.">
        <title>Chromosome-level genome of Camellia lanceoleosa provides a valuable resource for understanding genome evolution and self-incompatibility.</title>
        <authorList>
            <person name="Gong W."/>
            <person name="Xiao S."/>
            <person name="Wang L."/>
            <person name="Liao Z."/>
            <person name="Chang Y."/>
            <person name="Mo W."/>
            <person name="Hu G."/>
            <person name="Li W."/>
            <person name="Zhao G."/>
            <person name="Zhu H."/>
            <person name="Hu X."/>
            <person name="Ji K."/>
            <person name="Xiang X."/>
            <person name="Song Q."/>
            <person name="Yuan D."/>
            <person name="Jin S."/>
            <person name="Zhang L."/>
        </authorList>
    </citation>
    <scope>NUCLEOTIDE SEQUENCE [LARGE SCALE GENOMIC DNA]</scope>
    <source>
        <strain evidence="1">SQ_2022a</strain>
    </source>
</reference>
<gene>
    <name evidence="1" type="ORF">LOK49_LG09G00070</name>
</gene>
<proteinExistence type="predicted"/>
<comment type="caution">
    <text evidence="1">The sequence shown here is derived from an EMBL/GenBank/DDBJ whole genome shotgun (WGS) entry which is preliminary data.</text>
</comment>
<dbReference type="EMBL" id="CM045765">
    <property type="protein sequence ID" value="KAI8000563.1"/>
    <property type="molecule type" value="Genomic_DNA"/>
</dbReference>
<evidence type="ECO:0000313" key="1">
    <source>
        <dbReference type="EMBL" id="KAI8000563.1"/>
    </source>
</evidence>
<dbReference type="Proteomes" id="UP001060215">
    <property type="component" value="Chromosome 8"/>
</dbReference>
<keyword evidence="2" id="KW-1185">Reference proteome</keyword>
<name>A0ACC0GIZ7_9ERIC</name>
<organism evidence="1 2">
    <name type="scientific">Camellia lanceoleosa</name>
    <dbReference type="NCBI Taxonomy" id="1840588"/>
    <lineage>
        <taxon>Eukaryota</taxon>
        <taxon>Viridiplantae</taxon>
        <taxon>Streptophyta</taxon>
        <taxon>Embryophyta</taxon>
        <taxon>Tracheophyta</taxon>
        <taxon>Spermatophyta</taxon>
        <taxon>Magnoliopsida</taxon>
        <taxon>eudicotyledons</taxon>
        <taxon>Gunneridae</taxon>
        <taxon>Pentapetalae</taxon>
        <taxon>asterids</taxon>
        <taxon>Ericales</taxon>
        <taxon>Theaceae</taxon>
        <taxon>Camellia</taxon>
    </lineage>
</organism>
<sequence>MYNERVHTFGVDCVLTCPSAQTTSKRLAERKVEKFEKNISKRGLPKKGYNYSVELIVLGLLVFVIVGSYIFQMIRAATSGEIA</sequence>
<accession>A0ACC0GIZ7</accession>
<protein>
    <submittedName>
        <fullName evidence="1">Uncharacterized protein</fullName>
    </submittedName>
</protein>
<evidence type="ECO:0000313" key="2">
    <source>
        <dbReference type="Proteomes" id="UP001060215"/>
    </source>
</evidence>